<sequence length="252" mass="28120">MCWFHSPRHSWCNCTDPGARDKKGKLLCPHHIHLRDDIGPVVAFNYPQRKAIKEAVRAVPPASASWVHCSSYRNVFAQAGYETLCPKTISDGPHGHRTYFECDGLCEHCCEPGQPGVAMQLVPLRERKGTDAIVLSNAGRGWQEVIARTAYCLLDGNELDPELYERIWQSEHSRHGDGKGVYVDVVDRRIGGRWQIVPEESVVYLIPRDVSERPKPSFVEVTAKEAAKVAAAGWKGIKELTKAASGYVMTKL</sequence>
<evidence type="ECO:0000313" key="2">
    <source>
        <dbReference type="Proteomes" id="UP001628179"/>
    </source>
</evidence>
<dbReference type="EMBL" id="BAAFSV010000002">
    <property type="protein sequence ID" value="GAB1315223.1"/>
    <property type="molecule type" value="Genomic_DNA"/>
</dbReference>
<dbReference type="GeneID" id="98176176"/>
<comment type="caution">
    <text evidence="1">The sequence shown here is derived from an EMBL/GenBank/DDBJ whole genome shotgun (WGS) entry which is preliminary data.</text>
</comment>
<organism evidence="1 2">
    <name type="scientific">Madurella fahalii</name>
    <dbReference type="NCBI Taxonomy" id="1157608"/>
    <lineage>
        <taxon>Eukaryota</taxon>
        <taxon>Fungi</taxon>
        <taxon>Dikarya</taxon>
        <taxon>Ascomycota</taxon>
        <taxon>Pezizomycotina</taxon>
        <taxon>Sordariomycetes</taxon>
        <taxon>Sordariomycetidae</taxon>
        <taxon>Sordariales</taxon>
        <taxon>Sordariales incertae sedis</taxon>
        <taxon>Madurella</taxon>
    </lineage>
</organism>
<dbReference type="Proteomes" id="UP001628179">
    <property type="component" value="Unassembled WGS sequence"/>
</dbReference>
<keyword evidence="2" id="KW-1185">Reference proteome</keyword>
<gene>
    <name evidence="1" type="ORF">MFIFM68171_05433</name>
</gene>
<accession>A0ABQ0GBS7</accession>
<proteinExistence type="predicted"/>
<dbReference type="RefSeq" id="XP_070916954.1">
    <property type="nucleotide sequence ID" value="XM_071060853.1"/>
</dbReference>
<protein>
    <submittedName>
        <fullName evidence="1">Uncharacterized protein</fullName>
    </submittedName>
</protein>
<evidence type="ECO:0000313" key="1">
    <source>
        <dbReference type="EMBL" id="GAB1315223.1"/>
    </source>
</evidence>
<reference evidence="1 2" key="1">
    <citation type="submission" date="2024-09" db="EMBL/GenBank/DDBJ databases">
        <title>Itraconazole resistance in Madurella fahalii resulting from another homologue of gene encoding cytochrome P450 14-alpha sterol demethylase (CYP51).</title>
        <authorList>
            <person name="Yoshioka I."/>
            <person name="Fahal A.H."/>
            <person name="Kaneko S."/>
            <person name="Yaguchi T."/>
        </authorList>
    </citation>
    <scope>NUCLEOTIDE SEQUENCE [LARGE SCALE GENOMIC DNA]</scope>
    <source>
        <strain evidence="1 2">IFM 68171</strain>
    </source>
</reference>
<name>A0ABQ0GBS7_9PEZI</name>